<dbReference type="PROSITE" id="PS50110">
    <property type="entry name" value="RESPONSE_REGULATORY"/>
    <property type="match status" value="1"/>
</dbReference>
<dbReference type="SUPFAM" id="SSF52172">
    <property type="entry name" value="CheY-like"/>
    <property type="match status" value="1"/>
</dbReference>
<dbReference type="RefSeq" id="WP_262684833.1">
    <property type="nucleotide sequence ID" value="NZ_JAOQIO010000055.1"/>
</dbReference>
<dbReference type="InterPro" id="IPR050595">
    <property type="entry name" value="Bact_response_regulator"/>
</dbReference>
<evidence type="ECO:0000259" key="3">
    <source>
        <dbReference type="PROSITE" id="PS50110"/>
    </source>
</evidence>
<dbReference type="CDD" id="cd00156">
    <property type="entry name" value="REC"/>
    <property type="match status" value="1"/>
</dbReference>
<feature type="modified residue" description="4-aspartylphosphate" evidence="2">
    <location>
        <position position="53"/>
    </location>
</feature>
<sequence length="124" mass="13891">MNKQIALIDDSSPFCLLVRQIFEHRYDIDIFSTANDFLVLISRIAHYDLILLDINLPGMNGLEALTKLKSTPETAAIPILLLTGDARRDTVVRGIKLGAQDYMSKPIDPLLLEERVIELLGDTL</sequence>
<name>A0ABT2UHT8_9BACL</name>
<evidence type="ECO:0000313" key="4">
    <source>
        <dbReference type="EMBL" id="MCU6793571.1"/>
    </source>
</evidence>
<feature type="domain" description="Response regulatory" evidence="3">
    <location>
        <begin position="4"/>
        <end position="120"/>
    </location>
</feature>
<organism evidence="4 5">
    <name type="scientific">Paenibacillus baimaensis</name>
    <dbReference type="NCBI Taxonomy" id="2982185"/>
    <lineage>
        <taxon>Bacteria</taxon>
        <taxon>Bacillati</taxon>
        <taxon>Bacillota</taxon>
        <taxon>Bacilli</taxon>
        <taxon>Bacillales</taxon>
        <taxon>Paenibacillaceae</taxon>
        <taxon>Paenibacillus</taxon>
    </lineage>
</organism>
<gene>
    <name evidence="4" type="ORF">OB236_15810</name>
</gene>
<evidence type="ECO:0000256" key="2">
    <source>
        <dbReference type="PROSITE-ProRule" id="PRU00169"/>
    </source>
</evidence>
<dbReference type="Pfam" id="PF00072">
    <property type="entry name" value="Response_reg"/>
    <property type="match status" value="1"/>
</dbReference>
<keyword evidence="1 2" id="KW-0597">Phosphoprotein</keyword>
<dbReference type="Gene3D" id="3.40.50.2300">
    <property type="match status" value="1"/>
</dbReference>
<dbReference type="PANTHER" id="PTHR44591:SF3">
    <property type="entry name" value="RESPONSE REGULATORY DOMAIN-CONTAINING PROTEIN"/>
    <property type="match status" value="1"/>
</dbReference>
<dbReference type="InterPro" id="IPR001789">
    <property type="entry name" value="Sig_transdc_resp-reg_receiver"/>
</dbReference>
<comment type="caution">
    <text evidence="4">The sequence shown here is derived from an EMBL/GenBank/DDBJ whole genome shotgun (WGS) entry which is preliminary data.</text>
</comment>
<evidence type="ECO:0000256" key="1">
    <source>
        <dbReference type="ARBA" id="ARBA00022553"/>
    </source>
</evidence>
<dbReference type="EMBL" id="JAOQIO010000055">
    <property type="protein sequence ID" value="MCU6793571.1"/>
    <property type="molecule type" value="Genomic_DNA"/>
</dbReference>
<reference evidence="4 5" key="1">
    <citation type="submission" date="2022-09" db="EMBL/GenBank/DDBJ databases">
        <authorList>
            <person name="Han X.L."/>
            <person name="Wang Q."/>
            <person name="Lu T."/>
        </authorList>
    </citation>
    <scope>NUCLEOTIDE SEQUENCE [LARGE SCALE GENOMIC DNA]</scope>
    <source>
        <strain evidence="4 5">WQ 127069</strain>
    </source>
</reference>
<dbReference type="PANTHER" id="PTHR44591">
    <property type="entry name" value="STRESS RESPONSE REGULATOR PROTEIN 1"/>
    <property type="match status" value="1"/>
</dbReference>
<evidence type="ECO:0000313" key="5">
    <source>
        <dbReference type="Proteomes" id="UP001652445"/>
    </source>
</evidence>
<dbReference type="InterPro" id="IPR011006">
    <property type="entry name" value="CheY-like_superfamily"/>
</dbReference>
<protein>
    <submittedName>
        <fullName evidence="4">Response regulator</fullName>
    </submittedName>
</protein>
<accession>A0ABT2UHT8</accession>
<dbReference type="Proteomes" id="UP001652445">
    <property type="component" value="Unassembled WGS sequence"/>
</dbReference>
<dbReference type="SMART" id="SM00448">
    <property type="entry name" value="REC"/>
    <property type="match status" value="1"/>
</dbReference>
<proteinExistence type="predicted"/>
<keyword evidence="5" id="KW-1185">Reference proteome</keyword>